<keyword evidence="2" id="KW-1133">Transmembrane helix</keyword>
<evidence type="ECO:0000256" key="2">
    <source>
        <dbReference type="SAM" id="Phobius"/>
    </source>
</evidence>
<dbReference type="AlphaFoldDB" id="A0A177ADU4"/>
<feature type="region of interest" description="Disordered" evidence="1">
    <location>
        <begin position="73"/>
        <end position="107"/>
    </location>
</feature>
<dbReference type="EMBL" id="KV441392">
    <property type="protein sequence ID" value="OAF60268.1"/>
    <property type="molecule type" value="Genomic_DNA"/>
</dbReference>
<keyword evidence="2" id="KW-0812">Transmembrane</keyword>
<sequence>MSGVTSSCSGHYAGFITVFPVLYIPVINHVVFKHTGISWNGHPYLFPPQSAKLAAAGGGDLQRNMFSRFLTMSESPSQEKAAEQGRAGAGQQQHQVEMQGQMIEQAQ</sequence>
<gene>
    <name evidence="3" type="ORF">VC83_02761</name>
</gene>
<evidence type="ECO:0000256" key="1">
    <source>
        <dbReference type="SAM" id="MobiDB-lite"/>
    </source>
</evidence>
<name>A0A177ADU4_9PEZI</name>
<feature type="compositionally biased region" description="Low complexity" evidence="1">
    <location>
        <begin position="84"/>
        <end position="101"/>
    </location>
</feature>
<keyword evidence="2" id="KW-0472">Membrane</keyword>
<organism evidence="3">
    <name type="scientific">Pseudogymnoascus destructans</name>
    <dbReference type="NCBI Taxonomy" id="655981"/>
    <lineage>
        <taxon>Eukaryota</taxon>
        <taxon>Fungi</taxon>
        <taxon>Dikarya</taxon>
        <taxon>Ascomycota</taxon>
        <taxon>Pezizomycotina</taxon>
        <taxon>Leotiomycetes</taxon>
        <taxon>Thelebolales</taxon>
        <taxon>Thelebolaceae</taxon>
        <taxon>Pseudogymnoascus</taxon>
    </lineage>
</organism>
<feature type="transmembrane region" description="Helical" evidence="2">
    <location>
        <begin position="12"/>
        <end position="32"/>
    </location>
</feature>
<dbReference type="RefSeq" id="XP_024325550.1">
    <property type="nucleotide sequence ID" value="XM_024466417.1"/>
</dbReference>
<dbReference type="Proteomes" id="UP000077154">
    <property type="component" value="Unassembled WGS sequence"/>
</dbReference>
<dbReference type="OrthoDB" id="3599372at2759"/>
<evidence type="ECO:0000313" key="3">
    <source>
        <dbReference type="EMBL" id="OAF60268.1"/>
    </source>
</evidence>
<reference evidence="3" key="1">
    <citation type="submission" date="2016-03" db="EMBL/GenBank/DDBJ databases">
        <title>Updated assembly of Pseudogymnoascus destructans, the fungus causing white-nose syndrome of bats.</title>
        <authorList>
            <person name="Palmer J.M."/>
            <person name="Drees K.P."/>
            <person name="Foster J.T."/>
            <person name="Lindner D.L."/>
        </authorList>
    </citation>
    <scope>NUCLEOTIDE SEQUENCE [LARGE SCALE GENOMIC DNA]</scope>
    <source>
        <strain evidence="3">20631-21</strain>
    </source>
</reference>
<dbReference type="VEuPathDB" id="FungiDB:GMDG_01559"/>
<protein>
    <submittedName>
        <fullName evidence="3">Uncharacterized protein</fullName>
    </submittedName>
</protein>
<dbReference type="GeneID" id="36285840"/>
<accession>A0A177ADU4</accession>
<proteinExistence type="predicted"/>